<dbReference type="Proteomes" id="UP001150942">
    <property type="component" value="Unassembled WGS sequence"/>
</dbReference>
<evidence type="ECO:0000313" key="8">
    <source>
        <dbReference type="Proteomes" id="UP001150942"/>
    </source>
</evidence>
<evidence type="ECO:0000256" key="4">
    <source>
        <dbReference type="ARBA" id="ARBA00023125"/>
    </source>
</evidence>
<evidence type="ECO:0000256" key="2">
    <source>
        <dbReference type="ARBA" id="ARBA00022833"/>
    </source>
</evidence>
<organism evidence="7 8">
    <name type="scientific">Penicillium cf. viridicatum</name>
    <dbReference type="NCBI Taxonomy" id="2972119"/>
    <lineage>
        <taxon>Eukaryota</taxon>
        <taxon>Fungi</taxon>
        <taxon>Dikarya</taxon>
        <taxon>Ascomycota</taxon>
        <taxon>Pezizomycotina</taxon>
        <taxon>Eurotiomycetes</taxon>
        <taxon>Eurotiomycetidae</taxon>
        <taxon>Eurotiales</taxon>
        <taxon>Aspergillaceae</taxon>
        <taxon>Penicillium</taxon>
    </lineage>
</organism>
<evidence type="ECO:0000256" key="1">
    <source>
        <dbReference type="ARBA" id="ARBA00022723"/>
    </source>
</evidence>
<keyword evidence="3" id="KW-0805">Transcription regulation</keyword>
<comment type="caution">
    <text evidence="7">The sequence shown here is derived from an EMBL/GenBank/DDBJ whole genome shotgun (WGS) entry which is preliminary data.</text>
</comment>
<name>A0A9W9MJX5_9EURO</name>
<dbReference type="InterPro" id="IPR052360">
    <property type="entry name" value="Transcr_Regulatory_Proteins"/>
</dbReference>
<accession>A0A9W9MJX5</accession>
<dbReference type="PANTHER" id="PTHR36206">
    <property type="entry name" value="ASPERCRYPTIN BIOSYNTHESIS CLUSTER-SPECIFIC TRANSCRIPTION REGULATOR ATNN-RELATED"/>
    <property type="match status" value="1"/>
</dbReference>
<dbReference type="OrthoDB" id="2593732at2759"/>
<evidence type="ECO:0000313" key="7">
    <source>
        <dbReference type="EMBL" id="KAJ5202710.1"/>
    </source>
</evidence>
<keyword evidence="6" id="KW-0539">Nucleus</keyword>
<evidence type="ECO:0000256" key="3">
    <source>
        <dbReference type="ARBA" id="ARBA00023015"/>
    </source>
</evidence>
<evidence type="ECO:0000256" key="5">
    <source>
        <dbReference type="ARBA" id="ARBA00023163"/>
    </source>
</evidence>
<reference evidence="7" key="2">
    <citation type="journal article" date="2023" name="IMA Fungus">
        <title>Comparative genomic study of the Penicillium genus elucidates a diverse pangenome and 15 lateral gene transfer events.</title>
        <authorList>
            <person name="Petersen C."/>
            <person name="Sorensen T."/>
            <person name="Nielsen M.R."/>
            <person name="Sondergaard T.E."/>
            <person name="Sorensen J.L."/>
            <person name="Fitzpatrick D.A."/>
            <person name="Frisvad J.C."/>
            <person name="Nielsen K.L."/>
        </authorList>
    </citation>
    <scope>NUCLEOTIDE SEQUENCE</scope>
    <source>
        <strain evidence="7">IBT 20477</strain>
    </source>
</reference>
<protein>
    <submittedName>
        <fullName evidence="7">Uncharacterized protein</fullName>
    </submittedName>
</protein>
<dbReference type="AlphaFoldDB" id="A0A9W9MJX5"/>
<dbReference type="GO" id="GO:0003677">
    <property type="term" value="F:DNA binding"/>
    <property type="evidence" value="ECO:0007669"/>
    <property type="project" value="UniProtKB-KW"/>
</dbReference>
<keyword evidence="5" id="KW-0804">Transcription</keyword>
<keyword evidence="2" id="KW-0862">Zinc</keyword>
<keyword evidence="8" id="KW-1185">Reference proteome</keyword>
<dbReference type="PANTHER" id="PTHR36206:SF12">
    <property type="entry name" value="ASPERCRYPTIN BIOSYNTHESIS CLUSTER-SPECIFIC TRANSCRIPTION REGULATOR ATNN-RELATED"/>
    <property type="match status" value="1"/>
</dbReference>
<gene>
    <name evidence="7" type="ORF">N7449_004789</name>
</gene>
<sequence>MLLPAFELYKPQNPPVRALQVVANPISPLPSKNPKELRSFRFFVGVTAPSLRGVFESTFWKTEIPRACHLGGAIWHAIISLASAHESSVFTVPAGTSRTPDNLHTLVHYNLAVQDLLKSYSPDGWWRVLTLCILFTSICCLENKYPEAQMHFKSGYKMICEIDTPSHHSPHGSLPNKEAPK</sequence>
<keyword evidence="4" id="KW-0238">DNA-binding</keyword>
<reference evidence="7" key="1">
    <citation type="submission" date="2022-11" db="EMBL/GenBank/DDBJ databases">
        <authorList>
            <person name="Petersen C."/>
        </authorList>
    </citation>
    <scope>NUCLEOTIDE SEQUENCE</scope>
    <source>
        <strain evidence="7">IBT 20477</strain>
    </source>
</reference>
<proteinExistence type="predicted"/>
<dbReference type="GO" id="GO:0046872">
    <property type="term" value="F:metal ion binding"/>
    <property type="evidence" value="ECO:0007669"/>
    <property type="project" value="UniProtKB-KW"/>
</dbReference>
<dbReference type="EMBL" id="JAPQKQ010000003">
    <property type="protein sequence ID" value="KAJ5202710.1"/>
    <property type="molecule type" value="Genomic_DNA"/>
</dbReference>
<evidence type="ECO:0000256" key="6">
    <source>
        <dbReference type="ARBA" id="ARBA00023242"/>
    </source>
</evidence>
<keyword evidence="1" id="KW-0479">Metal-binding</keyword>